<evidence type="ECO:0000313" key="3">
    <source>
        <dbReference type="EMBL" id="MBP2386113.1"/>
    </source>
</evidence>
<evidence type="ECO:0008006" key="5">
    <source>
        <dbReference type="Google" id="ProtNLM"/>
    </source>
</evidence>
<keyword evidence="2" id="KW-0812">Transmembrane</keyword>
<dbReference type="RefSeq" id="WP_209997076.1">
    <property type="nucleotide sequence ID" value="NZ_BAAAJY010000003.1"/>
</dbReference>
<comment type="caution">
    <text evidence="3">The sequence shown here is derived from an EMBL/GenBank/DDBJ whole genome shotgun (WGS) entry which is preliminary data.</text>
</comment>
<organism evidence="3 4">
    <name type="scientific">Paeniglutamicibacter kerguelensis</name>
    <dbReference type="NCBI Taxonomy" id="254788"/>
    <lineage>
        <taxon>Bacteria</taxon>
        <taxon>Bacillati</taxon>
        <taxon>Actinomycetota</taxon>
        <taxon>Actinomycetes</taxon>
        <taxon>Micrococcales</taxon>
        <taxon>Micrococcaceae</taxon>
        <taxon>Paeniglutamicibacter</taxon>
    </lineage>
</organism>
<sequence length="205" mass="22356">MTTHPRKKTMKRPKGKAGPWQAEADSWPEEHREWAVEAAVTMIFSGADEAVVAPALAEIRESVAASGQSPTELFGDSFEYGLAAGKRLRPPVEVLENRLPFRNVVGGISVMLFAFGGMLTVLGPWFGFDDGWTEVSFSGPVVWFLPLVCVFVGLGLWGWVLRTRGRLKAAWLSWAGTVAGLAGIVTLAANLDDVPMQGPLNWIFR</sequence>
<evidence type="ECO:0000256" key="2">
    <source>
        <dbReference type="SAM" id="Phobius"/>
    </source>
</evidence>
<keyword evidence="2" id="KW-0472">Membrane</keyword>
<feature type="transmembrane region" description="Helical" evidence="2">
    <location>
        <begin position="140"/>
        <end position="159"/>
    </location>
</feature>
<keyword evidence="2" id="KW-1133">Transmembrane helix</keyword>
<evidence type="ECO:0000313" key="4">
    <source>
        <dbReference type="Proteomes" id="UP001296993"/>
    </source>
</evidence>
<gene>
    <name evidence="3" type="ORF">JOF47_001624</name>
</gene>
<evidence type="ECO:0000256" key="1">
    <source>
        <dbReference type="SAM" id="MobiDB-lite"/>
    </source>
</evidence>
<feature type="compositionally biased region" description="Basic residues" evidence="1">
    <location>
        <begin position="1"/>
        <end position="15"/>
    </location>
</feature>
<feature type="transmembrane region" description="Helical" evidence="2">
    <location>
        <begin position="171"/>
        <end position="191"/>
    </location>
</feature>
<feature type="region of interest" description="Disordered" evidence="1">
    <location>
        <begin position="1"/>
        <end position="26"/>
    </location>
</feature>
<name>A0ABS4XCA9_9MICC</name>
<protein>
    <recommendedName>
        <fullName evidence="5">DUF1707 domain-containing protein</fullName>
    </recommendedName>
</protein>
<proteinExistence type="predicted"/>
<reference evidence="3 4" key="1">
    <citation type="submission" date="2021-03" db="EMBL/GenBank/DDBJ databases">
        <title>Sequencing the genomes of 1000 actinobacteria strains.</title>
        <authorList>
            <person name="Klenk H.-P."/>
        </authorList>
    </citation>
    <scope>NUCLEOTIDE SEQUENCE [LARGE SCALE GENOMIC DNA]</scope>
    <source>
        <strain evidence="3 4">DSM 15797</strain>
    </source>
</reference>
<dbReference type="EMBL" id="JAGIOF010000001">
    <property type="protein sequence ID" value="MBP2386113.1"/>
    <property type="molecule type" value="Genomic_DNA"/>
</dbReference>
<accession>A0ABS4XCA9</accession>
<feature type="transmembrane region" description="Helical" evidence="2">
    <location>
        <begin position="104"/>
        <end position="128"/>
    </location>
</feature>
<keyword evidence="4" id="KW-1185">Reference proteome</keyword>
<dbReference type="Proteomes" id="UP001296993">
    <property type="component" value="Unassembled WGS sequence"/>
</dbReference>